<feature type="binding site" evidence="9">
    <location>
        <begin position="257"/>
        <end position="264"/>
    </location>
    <ligand>
        <name>ATP</name>
        <dbReference type="ChEBI" id="CHEBI:30616"/>
    </ligand>
</feature>
<dbReference type="PANTHER" id="PTHR11070:SF45">
    <property type="entry name" value="DNA 3'-5' HELICASE"/>
    <property type="match status" value="1"/>
</dbReference>
<dbReference type="PROSITE" id="PS51198">
    <property type="entry name" value="UVRD_HELICASE_ATP_BIND"/>
    <property type="match status" value="1"/>
</dbReference>
<evidence type="ECO:0000256" key="6">
    <source>
        <dbReference type="ARBA" id="ARBA00034617"/>
    </source>
</evidence>
<evidence type="ECO:0000256" key="5">
    <source>
        <dbReference type="ARBA" id="ARBA00023235"/>
    </source>
</evidence>
<evidence type="ECO:0000256" key="4">
    <source>
        <dbReference type="ARBA" id="ARBA00022840"/>
    </source>
</evidence>
<dbReference type="GO" id="GO:0003677">
    <property type="term" value="F:DNA binding"/>
    <property type="evidence" value="ECO:0007669"/>
    <property type="project" value="InterPro"/>
</dbReference>
<protein>
    <recommendedName>
        <fullName evidence="7">DNA 3'-5' helicase</fullName>
        <ecNumber evidence="7">5.6.2.4</ecNumber>
    </recommendedName>
</protein>
<evidence type="ECO:0000256" key="2">
    <source>
        <dbReference type="ARBA" id="ARBA00022801"/>
    </source>
</evidence>
<evidence type="ECO:0000256" key="1">
    <source>
        <dbReference type="ARBA" id="ARBA00022741"/>
    </source>
</evidence>
<comment type="catalytic activity">
    <reaction evidence="8">
        <text>ATP + H2O = ADP + phosphate + H(+)</text>
        <dbReference type="Rhea" id="RHEA:13065"/>
        <dbReference type="ChEBI" id="CHEBI:15377"/>
        <dbReference type="ChEBI" id="CHEBI:15378"/>
        <dbReference type="ChEBI" id="CHEBI:30616"/>
        <dbReference type="ChEBI" id="CHEBI:43474"/>
        <dbReference type="ChEBI" id="CHEBI:456216"/>
        <dbReference type="EC" id="5.6.2.4"/>
    </reaction>
</comment>
<dbReference type="InterPro" id="IPR014016">
    <property type="entry name" value="UvrD-like_ATP-bd"/>
</dbReference>
<keyword evidence="5" id="KW-0413">Isomerase</keyword>
<dbReference type="PANTHER" id="PTHR11070">
    <property type="entry name" value="UVRD / RECB / PCRA DNA HELICASE FAMILY MEMBER"/>
    <property type="match status" value="1"/>
</dbReference>
<comment type="caution">
    <text evidence="11">The sequence shown here is derived from an EMBL/GenBank/DDBJ whole genome shotgun (WGS) entry which is preliminary data.</text>
</comment>
<dbReference type="GO" id="GO:0016787">
    <property type="term" value="F:hydrolase activity"/>
    <property type="evidence" value="ECO:0007669"/>
    <property type="project" value="UniProtKB-UniRule"/>
</dbReference>
<evidence type="ECO:0000256" key="9">
    <source>
        <dbReference type="PROSITE-ProRule" id="PRU00560"/>
    </source>
</evidence>
<evidence type="ECO:0000313" key="12">
    <source>
        <dbReference type="Proteomes" id="UP000761380"/>
    </source>
</evidence>
<dbReference type="GO" id="GO:0043138">
    <property type="term" value="F:3'-5' DNA helicase activity"/>
    <property type="evidence" value="ECO:0007669"/>
    <property type="project" value="UniProtKB-EC"/>
</dbReference>
<dbReference type="Pfam" id="PF13361">
    <property type="entry name" value="UvrD_C"/>
    <property type="match status" value="2"/>
</dbReference>
<keyword evidence="1 9" id="KW-0547">Nucleotide-binding</keyword>
<comment type="catalytic activity">
    <reaction evidence="6">
        <text>Couples ATP hydrolysis with the unwinding of duplex DNA by translocating in the 3'-5' direction.</text>
        <dbReference type="EC" id="5.6.2.4"/>
    </reaction>
</comment>
<dbReference type="AlphaFoldDB" id="A0A927WPG0"/>
<evidence type="ECO:0000256" key="8">
    <source>
        <dbReference type="ARBA" id="ARBA00048988"/>
    </source>
</evidence>
<evidence type="ECO:0000259" key="10">
    <source>
        <dbReference type="PROSITE" id="PS51198"/>
    </source>
</evidence>
<proteinExistence type="predicted"/>
<dbReference type="Gene3D" id="3.30.2310.20">
    <property type="entry name" value="RelE-like"/>
    <property type="match status" value="1"/>
</dbReference>
<keyword evidence="2 9" id="KW-0378">Hydrolase</keyword>
<dbReference type="Proteomes" id="UP000761380">
    <property type="component" value="Unassembled WGS sequence"/>
</dbReference>
<dbReference type="InterPro" id="IPR000212">
    <property type="entry name" value="DNA_helicase_UvrD/REP"/>
</dbReference>
<dbReference type="InterPro" id="IPR014017">
    <property type="entry name" value="DNA_helicase_UvrD-like_C"/>
</dbReference>
<name>A0A927WPG0_SELRU</name>
<dbReference type="GO" id="GO:0000725">
    <property type="term" value="P:recombinational repair"/>
    <property type="evidence" value="ECO:0007669"/>
    <property type="project" value="TreeGrafter"/>
</dbReference>
<organism evidence="11 12">
    <name type="scientific">Selenomonas ruminantium</name>
    <dbReference type="NCBI Taxonomy" id="971"/>
    <lineage>
        <taxon>Bacteria</taxon>
        <taxon>Bacillati</taxon>
        <taxon>Bacillota</taxon>
        <taxon>Negativicutes</taxon>
        <taxon>Selenomonadales</taxon>
        <taxon>Selenomonadaceae</taxon>
        <taxon>Selenomonas</taxon>
    </lineage>
</organism>
<dbReference type="InterPro" id="IPR027417">
    <property type="entry name" value="P-loop_NTPase"/>
</dbReference>
<dbReference type="Pfam" id="PF00580">
    <property type="entry name" value="UvrD-helicase"/>
    <property type="match status" value="1"/>
</dbReference>
<gene>
    <name evidence="11" type="ORF">E7201_00105</name>
</gene>
<dbReference type="GO" id="GO:0005524">
    <property type="term" value="F:ATP binding"/>
    <property type="evidence" value="ECO:0007669"/>
    <property type="project" value="UniProtKB-UniRule"/>
</dbReference>
<keyword evidence="4 9" id="KW-0067">ATP-binding</keyword>
<dbReference type="SUPFAM" id="SSF52540">
    <property type="entry name" value="P-loop containing nucleoside triphosphate hydrolases"/>
    <property type="match status" value="1"/>
</dbReference>
<accession>A0A927WPG0</accession>
<evidence type="ECO:0000256" key="7">
    <source>
        <dbReference type="ARBA" id="ARBA00034808"/>
    </source>
</evidence>
<feature type="domain" description="UvrD-like helicase ATP-binding" evidence="10">
    <location>
        <begin position="236"/>
        <end position="520"/>
    </location>
</feature>
<evidence type="ECO:0000313" key="11">
    <source>
        <dbReference type="EMBL" id="MBE6091572.1"/>
    </source>
</evidence>
<dbReference type="InterPro" id="IPR035093">
    <property type="entry name" value="RelE/ParE_toxin_dom_sf"/>
</dbReference>
<reference evidence="11" key="1">
    <citation type="submission" date="2019-04" db="EMBL/GenBank/DDBJ databases">
        <title>Evolution of Biomass-Degrading Anaerobic Consortia Revealed by Metagenomics.</title>
        <authorList>
            <person name="Peng X."/>
        </authorList>
    </citation>
    <scope>NUCLEOTIDE SEQUENCE</scope>
    <source>
        <strain evidence="11">SIG240</strain>
    </source>
</reference>
<dbReference type="Gene3D" id="3.40.50.300">
    <property type="entry name" value="P-loop containing nucleotide triphosphate hydrolases"/>
    <property type="match status" value="2"/>
</dbReference>
<keyword evidence="3 9" id="KW-0347">Helicase</keyword>
<dbReference type="EC" id="5.6.2.4" evidence="7"/>
<sequence length="699" mass="79882">MEDVKVVIGDTFLDSFARLPAQAQKHTSDFLVKFRSNPTSAAIHYEKIASKLDKKVWSVRVDDTYRGIVIREEKTGVFMLIWVDHHDEAYKWAARKRCNINPFTGAIQLYTVQEIVETVKVACIFGEVTKEEYLALGVPEDQLDYVRSFTSKEAFLASKNILTPDVFEGLSWLLEDIPVSEVIEMLKAERDDKAQSAADLRTALESAENQRFFRVVEGEEDLQAMLGRPLDKWRVFLHPTQRKIVNKDYKGAARTTGGAGTGKTVVAMHRAKRLAAKLTGHDRVLFTTFTANLAADIRENLRKICSTDELRHIEVINLDAWVGNFMRTAGYEAGIEYNDKFLRGVWEESILEAASDDLGLPVDFYAEEWARVVIPQHAMNLAKYIRCSRNGRGVRLDRAKRQQVWKVFEIYQRKMKAAGKRDAYWAMDECRTIIEKQKKMLYPHIIVDEGQDFSWIALELIRSIAGETHDNDIFIVGDAHQRIYRHKTVLSKCGIEVRGRSSILRINYRTTEETRAYAFSILSGIDFDNLDGESLTKDRCQSLTHGEVPVVKHCRSANGELEFIVNQIKELEKNNVPLKDICLTTRTHNMLDNYIQALTGQGIRCYELKKEKNDDRQQGGIRLATMHRVKGLEFQYMFVAGMNKGVMPPKQIIETENQLSRQEALIAEKCLLYVALTRAQKGAFVTSYGKRSELINEGK</sequence>
<dbReference type="EMBL" id="SVBY01000001">
    <property type="protein sequence ID" value="MBE6091572.1"/>
    <property type="molecule type" value="Genomic_DNA"/>
</dbReference>
<evidence type="ECO:0000256" key="3">
    <source>
        <dbReference type="ARBA" id="ARBA00022806"/>
    </source>
</evidence>